<sequence>MKVLSERPEKIRSLSRNFRFPHLSRREKNVYTSRSPDMIPNIQLINRNRNQTKNESEINIRISLSLKVNENVKDARGTIKQTHC</sequence>
<evidence type="ECO:0000313" key="2">
    <source>
        <dbReference type="Proteomes" id="UP001054945"/>
    </source>
</evidence>
<comment type="caution">
    <text evidence="1">The sequence shown here is derived from an EMBL/GenBank/DDBJ whole genome shotgun (WGS) entry which is preliminary data.</text>
</comment>
<dbReference type="EMBL" id="BPLR01009785">
    <property type="protein sequence ID" value="GIY34583.1"/>
    <property type="molecule type" value="Genomic_DNA"/>
</dbReference>
<gene>
    <name evidence="1" type="ORF">CEXT_165631</name>
</gene>
<dbReference type="Proteomes" id="UP001054945">
    <property type="component" value="Unassembled WGS sequence"/>
</dbReference>
<organism evidence="1 2">
    <name type="scientific">Caerostris extrusa</name>
    <name type="common">Bark spider</name>
    <name type="synonym">Caerostris bankana</name>
    <dbReference type="NCBI Taxonomy" id="172846"/>
    <lineage>
        <taxon>Eukaryota</taxon>
        <taxon>Metazoa</taxon>
        <taxon>Ecdysozoa</taxon>
        <taxon>Arthropoda</taxon>
        <taxon>Chelicerata</taxon>
        <taxon>Arachnida</taxon>
        <taxon>Araneae</taxon>
        <taxon>Araneomorphae</taxon>
        <taxon>Entelegynae</taxon>
        <taxon>Araneoidea</taxon>
        <taxon>Araneidae</taxon>
        <taxon>Caerostris</taxon>
    </lineage>
</organism>
<dbReference type="AlphaFoldDB" id="A0AAV4SJI2"/>
<accession>A0AAV4SJI2</accession>
<name>A0AAV4SJI2_CAEEX</name>
<proteinExistence type="predicted"/>
<reference evidence="1 2" key="1">
    <citation type="submission" date="2021-06" db="EMBL/GenBank/DDBJ databases">
        <title>Caerostris extrusa draft genome.</title>
        <authorList>
            <person name="Kono N."/>
            <person name="Arakawa K."/>
        </authorList>
    </citation>
    <scope>NUCLEOTIDE SEQUENCE [LARGE SCALE GENOMIC DNA]</scope>
</reference>
<keyword evidence="2" id="KW-1185">Reference proteome</keyword>
<protein>
    <submittedName>
        <fullName evidence="1">Uncharacterized protein</fullName>
    </submittedName>
</protein>
<evidence type="ECO:0000313" key="1">
    <source>
        <dbReference type="EMBL" id="GIY34583.1"/>
    </source>
</evidence>